<protein>
    <submittedName>
        <fullName evidence="1">Uncharacterized protein</fullName>
    </submittedName>
</protein>
<keyword evidence="2" id="KW-1185">Reference proteome</keyword>
<accession>A0A1I4X516</accession>
<organism evidence="1 2">
    <name type="scientific">Candidatus Pantoea varia</name>
    <dbReference type="NCBI Taxonomy" id="1881036"/>
    <lineage>
        <taxon>Bacteria</taxon>
        <taxon>Pseudomonadati</taxon>
        <taxon>Pseudomonadota</taxon>
        <taxon>Gammaproteobacteria</taxon>
        <taxon>Enterobacterales</taxon>
        <taxon>Erwiniaceae</taxon>
        <taxon>Pantoea</taxon>
    </lineage>
</organism>
<dbReference type="Proteomes" id="UP000198968">
    <property type="component" value="Unassembled WGS sequence"/>
</dbReference>
<dbReference type="EMBL" id="FOVG01000001">
    <property type="protein sequence ID" value="SFN20994.1"/>
    <property type="molecule type" value="Genomic_DNA"/>
</dbReference>
<sequence length="54" mass="5769">MGMFFTLPANAGTRFRDDYGAALTANLTPCRLMRSCPVTQPSQVVAQGGLKHVA</sequence>
<evidence type="ECO:0000313" key="1">
    <source>
        <dbReference type="EMBL" id="SFN20994.1"/>
    </source>
</evidence>
<dbReference type="AlphaFoldDB" id="A0A1I4X516"/>
<gene>
    <name evidence="1" type="ORF">SAMN05428971_0527</name>
</gene>
<name>A0A1I4X516_9GAMM</name>
<evidence type="ECO:0000313" key="2">
    <source>
        <dbReference type="Proteomes" id="UP000198968"/>
    </source>
</evidence>
<reference evidence="2" key="1">
    <citation type="submission" date="2016-10" db="EMBL/GenBank/DDBJ databases">
        <authorList>
            <person name="Varghese N."/>
            <person name="Submissions S."/>
        </authorList>
    </citation>
    <scope>NUCLEOTIDE SEQUENCE [LARGE SCALE GENOMIC DNA]</scope>
    <source>
        <strain evidence="2">OV426</strain>
    </source>
</reference>
<proteinExistence type="predicted"/>